<dbReference type="KEGG" id="vg:8746242"/>
<keyword evidence="3" id="KW-1185">Reference proteome</keyword>
<evidence type="ECO:0000313" key="2">
    <source>
        <dbReference type="EMBL" id="ADB03797.1"/>
    </source>
</evidence>
<dbReference type="OrthoDB" id="40804at10239"/>
<protein>
    <submittedName>
        <fullName evidence="2">Uncharacterized protein</fullName>
    </submittedName>
</protein>
<dbReference type="GeneID" id="8746242"/>
<reference evidence="2 3" key="1">
    <citation type="journal article" date="2009" name="Proc. Natl. Acad. Sci. U.S.A.">
        <title>Giant Marseillevirus highlights the role of amoebae as a melting pot in emergence of chimeric microorganisms.</title>
        <authorList>
            <person name="Boyer M."/>
            <person name="Yutin N."/>
            <person name="Pagnier I."/>
            <person name="Barrassi L."/>
            <person name="Fournous G."/>
            <person name="Espinosa L."/>
            <person name="Robert C."/>
            <person name="Azza S."/>
            <person name="Sun S."/>
            <person name="Rossmann M.G."/>
            <person name="Suzan-Monti M."/>
            <person name="La Scola B."/>
            <person name="Koonin E.V."/>
            <person name="Raoult D."/>
        </authorList>
    </citation>
    <scope>NUCLEOTIDE SEQUENCE [LARGE SCALE GENOMIC DNA]</scope>
    <source>
        <strain evidence="2 3">T19</strain>
    </source>
</reference>
<feature type="coiled-coil region" evidence="1">
    <location>
        <begin position="103"/>
        <end position="137"/>
    </location>
</feature>
<dbReference type="EMBL" id="GU071086">
    <property type="protein sequence ID" value="ADB03797.1"/>
    <property type="molecule type" value="Genomic_DNA"/>
</dbReference>
<proteinExistence type="predicted"/>
<accession>D2XA20</accession>
<evidence type="ECO:0000256" key="1">
    <source>
        <dbReference type="SAM" id="Coils"/>
    </source>
</evidence>
<organismHost>
    <name type="scientific">Acanthamoeba</name>
    <dbReference type="NCBI Taxonomy" id="5754"/>
</organismHost>
<dbReference type="Proteomes" id="UP000029780">
    <property type="component" value="Segment"/>
</dbReference>
<evidence type="ECO:0000313" key="3">
    <source>
        <dbReference type="Proteomes" id="UP000029780"/>
    </source>
</evidence>
<dbReference type="RefSeq" id="YP_003406759.1">
    <property type="nucleotide sequence ID" value="NC_013756.1"/>
</dbReference>
<name>D2XA20_GBMV</name>
<keyword evidence="1" id="KW-0175">Coiled coil</keyword>
<gene>
    <name evidence="2" type="ORF">MAR_ORF004</name>
</gene>
<sequence length="157" mass="18388">MSSSFLLCVVDLLQEKFLLTTRKDFEIICEVFHLWVTKEKCLRFAARTKKGRTICYWYEVETDQGNLLFSSTPLAKADFPRSVSEEKMLKHLKKTINDDNALQAVYQKKYKNAAKVIEELLRENETLKEENFALKFAPGGEEYLKAKEMFEQKMTNI</sequence>
<organism evidence="2 3">
    <name type="scientific">Marseillevirus marseillevirus</name>
    <name type="common">GBM</name>
    <dbReference type="NCBI Taxonomy" id="694581"/>
    <lineage>
        <taxon>Viruses</taxon>
        <taxon>Varidnaviria</taxon>
        <taxon>Bamfordvirae</taxon>
        <taxon>Nucleocytoviricota</taxon>
        <taxon>Megaviricetes</taxon>
        <taxon>Pimascovirales</taxon>
        <taxon>Pimascovirales incertae sedis</taxon>
        <taxon>Marseilleviridae</taxon>
        <taxon>Marseillevirus</taxon>
        <taxon>Marseillevirus massiliense</taxon>
    </lineage>
</organism>